<dbReference type="EMBL" id="AQIB01162321">
    <property type="status" value="NOT_ANNOTATED_CDS"/>
    <property type="molecule type" value="Genomic_DNA"/>
</dbReference>
<evidence type="ECO:0000256" key="4">
    <source>
        <dbReference type="ARBA" id="ARBA00022859"/>
    </source>
</evidence>
<protein>
    <recommendedName>
        <fullName evidence="6">Immunoglobulin V-set domain-containing protein</fullName>
    </recommendedName>
</protein>
<dbReference type="GO" id="GO:0002376">
    <property type="term" value="P:immune system process"/>
    <property type="evidence" value="ECO:0007669"/>
    <property type="project" value="UniProtKB-KW"/>
</dbReference>
<accession>A0A0D9R5X1</accession>
<keyword evidence="3" id="KW-0732">Signal</keyword>
<proteinExistence type="predicted"/>
<dbReference type="OMA" id="AKMDCIP"/>
<dbReference type="InterPro" id="IPR013783">
    <property type="entry name" value="Ig-like_fold"/>
</dbReference>
<dbReference type="Gene3D" id="2.60.40.10">
    <property type="entry name" value="Immunoglobulins"/>
    <property type="match status" value="1"/>
</dbReference>
<dbReference type="GO" id="GO:0005886">
    <property type="term" value="C:plasma membrane"/>
    <property type="evidence" value="ECO:0007669"/>
    <property type="project" value="UniProtKB-SubCell"/>
</dbReference>
<evidence type="ECO:0000256" key="3">
    <source>
        <dbReference type="ARBA" id="ARBA00022729"/>
    </source>
</evidence>
<keyword evidence="4" id="KW-0391">Immunity</keyword>
<dbReference type="Bgee" id="ENSCSAG00000007746">
    <property type="expression patterns" value="Expressed in blood"/>
</dbReference>
<dbReference type="AlphaFoldDB" id="A0A0D9R5X1"/>
<dbReference type="SUPFAM" id="SSF48726">
    <property type="entry name" value="Immunoglobulin"/>
    <property type="match status" value="1"/>
</dbReference>
<sequence>MKLKRLCPMYRASTKAMGSDHVTSRLLTGAGGEGEEALQKKLPPRFLSEPTMCLRLLCCVALSFWGAASTDTKVTQRPRLLVKANEQKAKMDCVPVKGHSYVYWYRKKLDEELKFLIYFQNEEIIQKAEIINERFSAQCPQNSPCTLEIQSTESGDAALYFCASSKATVPNVSPS</sequence>
<dbReference type="PANTHER" id="PTHR23268">
    <property type="entry name" value="T-CELL RECEPTOR BETA CHAIN"/>
    <property type="match status" value="1"/>
</dbReference>
<dbReference type="PANTHER" id="PTHR23268:SF46">
    <property type="entry name" value="IMMUNOGLOBULIN V-SET DOMAIN-CONTAINING PROTEIN"/>
    <property type="match status" value="1"/>
</dbReference>
<dbReference type="Proteomes" id="UP000029965">
    <property type="component" value="Chromosome 21"/>
</dbReference>
<dbReference type="InterPro" id="IPR050413">
    <property type="entry name" value="TCR_beta_variable"/>
</dbReference>
<dbReference type="GeneTree" id="ENSGT00940000155819"/>
<dbReference type="GO" id="GO:0007166">
    <property type="term" value="P:cell surface receptor signaling pathway"/>
    <property type="evidence" value="ECO:0007669"/>
    <property type="project" value="TreeGrafter"/>
</dbReference>
<name>A0A0D9R5X1_CHLSB</name>
<evidence type="ECO:0000313" key="8">
    <source>
        <dbReference type="Proteomes" id="UP000029965"/>
    </source>
</evidence>
<organism evidence="7 8">
    <name type="scientific">Chlorocebus sabaeus</name>
    <name type="common">Green monkey</name>
    <name type="synonym">Simia sabaea</name>
    <dbReference type="NCBI Taxonomy" id="60711"/>
    <lineage>
        <taxon>Eukaryota</taxon>
        <taxon>Metazoa</taxon>
        <taxon>Chordata</taxon>
        <taxon>Craniata</taxon>
        <taxon>Vertebrata</taxon>
        <taxon>Euteleostomi</taxon>
        <taxon>Mammalia</taxon>
        <taxon>Eutheria</taxon>
        <taxon>Euarchontoglires</taxon>
        <taxon>Primates</taxon>
        <taxon>Haplorrhini</taxon>
        <taxon>Catarrhini</taxon>
        <taxon>Cercopithecidae</taxon>
        <taxon>Cercopithecinae</taxon>
        <taxon>Chlorocebus</taxon>
    </lineage>
</organism>
<dbReference type="InterPro" id="IPR036179">
    <property type="entry name" value="Ig-like_dom_sf"/>
</dbReference>
<evidence type="ECO:0000256" key="1">
    <source>
        <dbReference type="ARBA" id="ARBA00004236"/>
    </source>
</evidence>
<keyword evidence="5" id="KW-0472">Membrane</keyword>
<reference evidence="7 8" key="1">
    <citation type="submission" date="2014-03" db="EMBL/GenBank/DDBJ databases">
        <authorList>
            <person name="Warren W."/>
            <person name="Wilson R.K."/>
        </authorList>
    </citation>
    <scope>NUCLEOTIDE SEQUENCE</scope>
</reference>
<comment type="subcellular location">
    <subcellularLocation>
        <location evidence="1">Cell membrane</location>
    </subcellularLocation>
</comment>
<dbReference type="eggNOG" id="ENOG502SA48">
    <property type="taxonomic scope" value="Eukaryota"/>
</dbReference>
<evidence type="ECO:0000313" key="7">
    <source>
        <dbReference type="Ensembl" id="ENSCSAP00000004010.1"/>
    </source>
</evidence>
<evidence type="ECO:0000259" key="6">
    <source>
        <dbReference type="Pfam" id="PF07686"/>
    </source>
</evidence>
<dbReference type="Pfam" id="PF07686">
    <property type="entry name" value="V-set"/>
    <property type="match status" value="1"/>
</dbReference>
<feature type="domain" description="Immunoglobulin V-set" evidence="6">
    <location>
        <begin position="76"/>
        <end position="165"/>
    </location>
</feature>
<dbReference type="Ensembl" id="ENSCSAT00000005795.1">
    <property type="protein sequence ID" value="ENSCSAP00000004010.1"/>
    <property type="gene ID" value="ENSCSAG00000007746.1"/>
</dbReference>
<evidence type="ECO:0000256" key="5">
    <source>
        <dbReference type="ARBA" id="ARBA00023136"/>
    </source>
</evidence>
<reference evidence="7" key="3">
    <citation type="submission" date="2025-09" db="UniProtKB">
        <authorList>
            <consortium name="Ensembl"/>
        </authorList>
    </citation>
    <scope>IDENTIFICATION</scope>
</reference>
<keyword evidence="8" id="KW-1185">Reference proteome</keyword>
<reference evidence="7" key="2">
    <citation type="submission" date="2025-08" db="UniProtKB">
        <authorList>
            <consortium name="Ensembl"/>
        </authorList>
    </citation>
    <scope>IDENTIFICATION</scope>
</reference>
<evidence type="ECO:0000256" key="2">
    <source>
        <dbReference type="ARBA" id="ARBA00022475"/>
    </source>
</evidence>
<dbReference type="InterPro" id="IPR013106">
    <property type="entry name" value="Ig_V-set"/>
</dbReference>
<keyword evidence="2" id="KW-1003">Cell membrane</keyword>